<organism evidence="2">
    <name type="scientific">Melampsora larici-populina (strain 98AG31 / pathotype 3-4-7)</name>
    <name type="common">Poplar leaf rust fungus</name>
    <dbReference type="NCBI Taxonomy" id="747676"/>
    <lineage>
        <taxon>Eukaryota</taxon>
        <taxon>Fungi</taxon>
        <taxon>Dikarya</taxon>
        <taxon>Basidiomycota</taxon>
        <taxon>Pucciniomycotina</taxon>
        <taxon>Pucciniomycetes</taxon>
        <taxon>Pucciniales</taxon>
        <taxon>Melampsoraceae</taxon>
        <taxon>Melampsora</taxon>
    </lineage>
</organism>
<evidence type="ECO:0000313" key="2">
    <source>
        <dbReference type="Proteomes" id="UP000001072"/>
    </source>
</evidence>
<name>F4R9I9_MELLP</name>
<dbReference type="AlphaFoldDB" id="F4R9I9"/>
<evidence type="ECO:0000313" key="1">
    <source>
        <dbReference type="EMBL" id="EGG11142.1"/>
    </source>
</evidence>
<protein>
    <submittedName>
        <fullName evidence="1">Uncharacterized protein</fullName>
    </submittedName>
</protein>
<dbReference type="EMBL" id="GL883093">
    <property type="protein sequence ID" value="EGG11142.1"/>
    <property type="molecule type" value="Genomic_DNA"/>
</dbReference>
<dbReference type="InParanoid" id="F4R9I9"/>
<reference evidence="2" key="1">
    <citation type="journal article" date="2011" name="Proc. Natl. Acad. Sci. U.S.A.">
        <title>Obligate biotrophy features unraveled by the genomic analysis of rust fungi.</title>
        <authorList>
            <person name="Duplessis S."/>
            <person name="Cuomo C.A."/>
            <person name="Lin Y.-C."/>
            <person name="Aerts A."/>
            <person name="Tisserant E."/>
            <person name="Veneault-Fourrey C."/>
            <person name="Joly D.L."/>
            <person name="Hacquard S."/>
            <person name="Amselem J."/>
            <person name="Cantarel B.L."/>
            <person name="Chiu R."/>
            <person name="Coutinho P.M."/>
            <person name="Feau N."/>
            <person name="Field M."/>
            <person name="Frey P."/>
            <person name="Gelhaye E."/>
            <person name="Goldberg J."/>
            <person name="Grabherr M.G."/>
            <person name="Kodira C.D."/>
            <person name="Kohler A."/>
            <person name="Kuees U."/>
            <person name="Lindquist E.A."/>
            <person name="Lucas S.M."/>
            <person name="Mago R."/>
            <person name="Mauceli E."/>
            <person name="Morin E."/>
            <person name="Murat C."/>
            <person name="Pangilinan J.L."/>
            <person name="Park R."/>
            <person name="Pearson M."/>
            <person name="Quesneville H."/>
            <person name="Rouhier N."/>
            <person name="Sakthikumar S."/>
            <person name="Salamov A.A."/>
            <person name="Schmutz J."/>
            <person name="Selles B."/>
            <person name="Shapiro H."/>
            <person name="Tanguay P."/>
            <person name="Tuskan G.A."/>
            <person name="Henrissat B."/>
            <person name="Van de Peer Y."/>
            <person name="Rouze P."/>
            <person name="Ellis J.G."/>
            <person name="Dodds P.N."/>
            <person name="Schein J.E."/>
            <person name="Zhong S."/>
            <person name="Hamelin R.C."/>
            <person name="Grigoriev I.V."/>
            <person name="Szabo L.J."/>
            <person name="Martin F."/>
        </authorList>
    </citation>
    <scope>NUCLEOTIDE SEQUENCE [LARGE SCALE GENOMIC DNA]</scope>
    <source>
        <strain evidence="2">98AG31 / pathotype 3-4-7</strain>
    </source>
</reference>
<gene>
    <name evidence="1" type="ORF">MELLADRAFT_102831</name>
</gene>
<dbReference type="RefSeq" id="XP_007405744.1">
    <property type="nucleotide sequence ID" value="XM_007405682.1"/>
</dbReference>
<keyword evidence="2" id="KW-1185">Reference proteome</keyword>
<sequence>MTQRQRGSSLQESRCNSWEMSQTWPGGVNDSHWFTRSGSDCVASVEVRISCLNSSQTIRAGDEARETLTVVGAQMHIRGSERVRQVGGLSVETLSIFGKFCYEKHMFAAITNTRGSETGTDRQKGNLKGELKCFEVVDIILVPRCNGKVFVGDGRKIMSTRKTLYHVQHDWVMALKLESSLSTRKAETEMQSVTRSSGVGSYERLPLRWSGDLNVVGVQRYDGPRRMEYDTLIDLGRTRGSVEPIVLVEDASGESVLLEGRCKLRGVVVQGGEDLCARMVLDGMSSECQAILPGLEGLTVSGRGLVLQGNPVCTDAYGDEWRVAVLMHREWDMAVRDELYLTSPMPLLI</sequence>
<dbReference type="VEuPathDB" id="FungiDB:MELLADRAFT_102831"/>
<dbReference type="GeneID" id="18921786"/>
<dbReference type="KEGG" id="mlr:MELLADRAFT_102831"/>
<dbReference type="HOGENOM" id="CLU_794708_0_0_1"/>
<proteinExistence type="predicted"/>
<accession>F4R9I9</accession>
<dbReference type="Proteomes" id="UP000001072">
    <property type="component" value="Unassembled WGS sequence"/>
</dbReference>